<comment type="caution">
    <text evidence="7">The sequence shown here is derived from an EMBL/GenBank/DDBJ whole genome shotgun (WGS) entry which is preliminary data.</text>
</comment>
<keyword evidence="3 6" id="KW-0812">Transmembrane</keyword>
<feature type="transmembrane region" description="Helical" evidence="6">
    <location>
        <begin position="118"/>
        <end position="139"/>
    </location>
</feature>
<dbReference type="InterPro" id="IPR012506">
    <property type="entry name" value="TMEM86B-like"/>
</dbReference>
<dbReference type="EMBL" id="DXCH01000215">
    <property type="protein sequence ID" value="HIZ07838.1"/>
    <property type="molecule type" value="Genomic_DNA"/>
</dbReference>
<evidence type="ECO:0000256" key="4">
    <source>
        <dbReference type="ARBA" id="ARBA00022989"/>
    </source>
</evidence>
<dbReference type="AlphaFoldDB" id="A0A9D2D3F4"/>
<name>A0A9D2D3F4_9FIRM</name>
<feature type="transmembrane region" description="Helical" evidence="6">
    <location>
        <begin position="6"/>
        <end position="25"/>
    </location>
</feature>
<dbReference type="PANTHER" id="PTHR31885:SF6">
    <property type="entry name" value="GH04784P"/>
    <property type="match status" value="1"/>
</dbReference>
<organism evidence="7 8">
    <name type="scientific">Candidatus Eubacterium avistercoris</name>
    <dbReference type="NCBI Taxonomy" id="2838567"/>
    <lineage>
        <taxon>Bacteria</taxon>
        <taxon>Bacillati</taxon>
        <taxon>Bacillota</taxon>
        <taxon>Clostridia</taxon>
        <taxon>Eubacteriales</taxon>
        <taxon>Eubacteriaceae</taxon>
        <taxon>Eubacterium</taxon>
    </lineage>
</organism>
<comment type="subcellular location">
    <subcellularLocation>
        <location evidence="1">Membrane</location>
        <topology evidence="1">Multi-pass membrane protein</topology>
    </subcellularLocation>
</comment>
<feature type="transmembrane region" description="Helical" evidence="6">
    <location>
        <begin position="63"/>
        <end position="81"/>
    </location>
</feature>
<dbReference type="Pfam" id="PF07947">
    <property type="entry name" value="YhhN"/>
    <property type="match status" value="1"/>
</dbReference>
<dbReference type="Proteomes" id="UP000824024">
    <property type="component" value="Unassembled WGS sequence"/>
</dbReference>
<sequence>MPISVIRTLFIFLVIACILIVHSFLAASDQKAYQKAFWRKGAAGLCFIAAGILAGPLCRDHRFASLTVTGLILGLAGDQLLALRFIYPHKSNCFFAAGGSAFAIGHILYFFALFHTGSIRLAVLLPAAAAGLAVSILYGRIKKTDGGSMKILLTGYMALLSVVNACAWGAAAGSSSLGLLVFAVGTLFFLVSDNILFAYCFSPRSTRGMYRAVHVTYYTAQLCIGAGMGLLL</sequence>
<comment type="similarity">
    <text evidence="2">Belongs to the TMEM86 family.</text>
</comment>
<gene>
    <name evidence="7" type="ORF">IAA08_07885</name>
</gene>
<feature type="transmembrane region" description="Helical" evidence="6">
    <location>
        <begin position="177"/>
        <end position="201"/>
    </location>
</feature>
<evidence type="ECO:0000256" key="5">
    <source>
        <dbReference type="ARBA" id="ARBA00023136"/>
    </source>
</evidence>
<feature type="transmembrane region" description="Helical" evidence="6">
    <location>
        <begin position="37"/>
        <end position="57"/>
    </location>
</feature>
<dbReference type="GO" id="GO:0016787">
    <property type="term" value="F:hydrolase activity"/>
    <property type="evidence" value="ECO:0007669"/>
    <property type="project" value="TreeGrafter"/>
</dbReference>
<feature type="transmembrane region" description="Helical" evidence="6">
    <location>
        <begin position="151"/>
        <end position="171"/>
    </location>
</feature>
<keyword evidence="5 6" id="KW-0472">Membrane</keyword>
<evidence type="ECO:0000313" key="7">
    <source>
        <dbReference type="EMBL" id="HIZ07838.1"/>
    </source>
</evidence>
<keyword evidence="4 6" id="KW-1133">Transmembrane helix</keyword>
<dbReference type="PANTHER" id="PTHR31885">
    <property type="entry name" value="GH04784P"/>
    <property type="match status" value="1"/>
</dbReference>
<evidence type="ECO:0000256" key="3">
    <source>
        <dbReference type="ARBA" id="ARBA00022692"/>
    </source>
</evidence>
<evidence type="ECO:0000256" key="6">
    <source>
        <dbReference type="SAM" id="Phobius"/>
    </source>
</evidence>
<protein>
    <submittedName>
        <fullName evidence="7">Lysoplasmalogenase</fullName>
    </submittedName>
</protein>
<evidence type="ECO:0000256" key="2">
    <source>
        <dbReference type="ARBA" id="ARBA00007375"/>
    </source>
</evidence>
<feature type="transmembrane region" description="Helical" evidence="6">
    <location>
        <begin position="93"/>
        <end position="112"/>
    </location>
</feature>
<proteinExistence type="inferred from homology"/>
<dbReference type="GO" id="GO:0016020">
    <property type="term" value="C:membrane"/>
    <property type="evidence" value="ECO:0007669"/>
    <property type="project" value="UniProtKB-SubCell"/>
</dbReference>
<reference evidence="7" key="1">
    <citation type="journal article" date="2021" name="PeerJ">
        <title>Extensive microbial diversity within the chicken gut microbiome revealed by metagenomics and culture.</title>
        <authorList>
            <person name="Gilroy R."/>
            <person name="Ravi A."/>
            <person name="Getino M."/>
            <person name="Pursley I."/>
            <person name="Horton D.L."/>
            <person name="Alikhan N.F."/>
            <person name="Baker D."/>
            <person name="Gharbi K."/>
            <person name="Hall N."/>
            <person name="Watson M."/>
            <person name="Adriaenssens E.M."/>
            <person name="Foster-Nyarko E."/>
            <person name="Jarju S."/>
            <person name="Secka A."/>
            <person name="Antonio M."/>
            <person name="Oren A."/>
            <person name="Chaudhuri R.R."/>
            <person name="La Ragione R."/>
            <person name="Hildebrand F."/>
            <person name="Pallen M.J."/>
        </authorList>
    </citation>
    <scope>NUCLEOTIDE SEQUENCE</scope>
    <source>
        <strain evidence="7">CHK192-9172</strain>
    </source>
</reference>
<evidence type="ECO:0000256" key="1">
    <source>
        <dbReference type="ARBA" id="ARBA00004141"/>
    </source>
</evidence>
<reference evidence="7" key="2">
    <citation type="submission" date="2021-04" db="EMBL/GenBank/DDBJ databases">
        <authorList>
            <person name="Gilroy R."/>
        </authorList>
    </citation>
    <scope>NUCLEOTIDE SEQUENCE</scope>
    <source>
        <strain evidence="7">CHK192-9172</strain>
    </source>
</reference>
<accession>A0A9D2D3F4</accession>
<evidence type="ECO:0000313" key="8">
    <source>
        <dbReference type="Proteomes" id="UP000824024"/>
    </source>
</evidence>